<reference evidence="1 2" key="1">
    <citation type="submission" date="2022-11" db="EMBL/GenBank/DDBJ databases">
        <title>The characterization of three novel Bacteroidetes species and genomic analysis of their roles in tidal elemental geochemical cycles.</title>
        <authorList>
            <person name="Ma K."/>
        </authorList>
    </citation>
    <scope>NUCLEOTIDE SEQUENCE [LARGE SCALE GENOMIC DNA]</scope>
    <source>
        <strain evidence="1 2">M17</strain>
    </source>
</reference>
<dbReference type="Proteomes" id="UP001209885">
    <property type="component" value="Unassembled WGS sequence"/>
</dbReference>
<comment type="caution">
    <text evidence="1">The sequence shown here is derived from an EMBL/GenBank/DDBJ whole genome shotgun (WGS) entry which is preliminary data.</text>
</comment>
<dbReference type="PROSITE" id="PS51257">
    <property type="entry name" value="PROKAR_LIPOPROTEIN"/>
    <property type="match status" value="1"/>
</dbReference>
<organism evidence="1 2">
    <name type="scientific">Mangrovivirga halotolerans</name>
    <dbReference type="NCBI Taxonomy" id="2993936"/>
    <lineage>
        <taxon>Bacteria</taxon>
        <taxon>Pseudomonadati</taxon>
        <taxon>Bacteroidota</taxon>
        <taxon>Cytophagia</taxon>
        <taxon>Cytophagales</taxon>
        <taxon>Mangrovivirgaceae</taxon>
        <taxon>Mangrovivirga</taxon>
    </lineage>
</organism>
<sequence>MKSKYLYILVVCLLGFFSSCTSESERILIAKVENEEFDFTRLKMGNDSISADLQENIQYGLIHLQNGEQIKFWFVTHHLTSDIGGTIYEYPNGERQFCSGLHCCEVQFYEQGLPGKTFKNTDEFKLYVTERNGIKP</sequence>
<proteinExistence type="predicted"/>
<protein>
    <recommendedName>
        <fullName evidence="3">Lipoprotein</fullName>
    </recommendedName>
</protein>
<evidence type="ECO:0000313" key="2">
    <source>
        <dbReference type="Proteomes" id="UP001209885"/>
    </source>
</evidence>
<evidence type="ECO:0000313" key="1">
    <source>
        <dbReference type="EMBL" id="MCX2745593.1"/>
    </source>
</evidence>
<evidence type="ECO:0008006" key="3">
    <source>
        <dbReference type="Google" id="ProtNLM"/>
    </source>
</evidence>
<gene>
    <name evidence="1" type="ORF">OO013_17055</name>
</gene>
<accession>A0ABT3RVD1</accession>
<keyword evidence="2" id="KW-1185">Reference proteome</keyword>
<dbReference type="RefSeq" id="WP_266058191.1">
    <property type="nucleotide sequence ID" value="NZ_JAPFQN010000010.1"/>
</dbReference>
<name>A0ABT3RVD1_9BACT</name>
<dbReference type="EMBL" id="JAPFQN010000010">
    <property type="protein sequence ID" value="MCX2745593.1"/>
    <property type="molecule type" value="Genomic_DNA"/>
</dbReference>